<dbReference type="GO" id="GO:0043565">
    <property type="term" value="F:sequence-specific DNA binding"/>
    <property type="evidence" value="ECO:0007669"/>
    <property type="project" value="TreeGrafter"/>
</dbReference>
<dbReference type="EMBL" id="CP132353">
    <property type="protein sequence ID" value="WLS81009.1"/>
    <property type="molecule type" value="Genomic_DNA"/>
</dbReference>
<evidence type="ECO:0000256" key="1">
    <source>
        <dbReference type="ARBA" id="ARBA00009437"/>
    </source>
</evidence>
<dbReference type="InterPro" id="IPR005119">
    <property type="entry name" value="LysR_subst-bd"/>
</dbReference>
<sequence length="84" mass="8745">MRDSAAGLQAAMAGSGVALGRSSLVMADLQAGRLVRPFGDAQSSPLAYYLVQIAKAQPSAAAQSFKEWLLESARDANPLVTEGH</sequence>
<dbReference type="InterPro" id="IPR058163">
    <property type="entry name" value="LysR-type_TF_proteobact-type"/>
</dbReference>
<dbReference type="PANTHER" id="PTHR30537">
    <property type="entry name" value="HTH-TYPE TRANSCRIPTIONAL REGULATOR"/>
    <property type="match status" value="1"/>
</dbReference>
<dbReference type="SUPFAM" id="SSF53850">
    <property type="entry name" value="Periplasmic binding protein-like II"/>
    <property type="match status" value="1"/>
</dbReference>
<organism evidence="3 4">
    <name type="scientific">Erwinia pyri</name>
    <dbReference type="NCBI Taxonomy" id="3062598"/>
    <lineage>
        <taxon>Bacteria</taxon>
        <taxon>Pseudomonadati</taxon>
        <taxon>Pseudomonadota</taxon>
        <taxon>Gammaproteobacteria</taxon>
        <taxon>Enterobacterales</taxon>
        <taxon>Erwiniaceae</taxon>
        <taxon>Erwinia</taxon>
    </lineage>
</organism>
<reference evidence="3 4" key="1">
    <citation type="submission" date="2023-07" db="EMBL/GenBank/DDBJ databases">
        <title>Pathogenic bacteria of pear tree diseases.</title>
        <authorList>
            <person name="Zhang Z."/>
            <person name="He L."/>
            <person name="Huang R."/>
        </authorList>
    </citation>
    <scope>NUCLEOTIDE SEQUENCE [LARGE SCALE GENOMIC DNA]</scope>
    <source>
        <strain evidence="3 4">DE2</strain>
    </source>
</reference>
<comment type="similarity">
    <text evidence="1">Belongs to the LysR transcriptional regulatory family.</text>
</comment>
<feature type="domain" description="LysR substrate-binding" evidence="2">
    <location>
        <begin position="3"/>
        <end position="73"/>
    </location>
</feature>
<dbReference type="GO" id="GO:0003700">
    <property type="term" value="F:DNA-binding transcription factor activity"/>
    <property type="evidence" value="ECO:0007669"/>
    <property type="project" value="TreeGrafter"/>
</dbReference>
<evidence type="ECO:0000313" key="3">
    <source>
        <dbReference type="EMBL" id="WLS81009.1"/>
    </source>
</evidence>
<dbReference type="Gene3D" id="3.40.190.10">
    <property type="entry name" value="Periplasmic binding protein-like II"/>
    <property type="match status" value="2"/>
</dbReference>
<evidence type="ECO:0000259" key="2">
    <source>
        <dbReference type="Pfam" id="PF03466"/>
    </source>
</evidence>
<dbReference type="PANTHER" id="PTHR30537:SF79">
    <property type="entry name" value="TRANSCRIPTIONAL REGULATOR-RELATED"/>
    <property type="match status" value="1"/>
</dbReference>
<proteinExistence type="inferred from homology"/>
<gene>
    <name evidence="3" type="ORF">Q3V30_19330</name>
</gene>
<dbReference type="Pfam" id="PF03466">
    <property type="entry name" value="LysR_substrate"/>
    <property type="match status" value="1"/>
</dbReference>
<dbReference type="KEGG" id="epi:Q3V30_19330"/>
<protein>
    <submittedName>
        <fullName evidence="3">LysR substrate-binding domain-containing protein</fullName>
    </submittedName>
</protein>
<keyword evidence="4" id="KW-1185">Reference proteome</keyword>
<accession>A0AA50DN53</accession>
<dbReference type="GO" id="GO:0006351">
    <property type="term" value="P:DNA-templated transcription"/>
    <property type="evidence" value="ECO:0007669"/>
    <property type="project" value="TreeGrafter"/>
</dbReference>
<dbReference type="Proteomes" id="UP001228139">
    <property type="component" value="Chromosome"/>
</dbReference>
<name>A0AA50DN53_9GAMM</name>
<dbReference type="AlphaFoldDB" id="A0AA50DN53"/>
<evidence type="ECO:0000313" key="4">
    <source>
        <dbReference type="Proteomes" id="UP001228139"/>
    </source>
</evidence>